<dbReference type="AlphaFoldDB" id="A0A0D2DI23"/>
<dbReference type="EMBL" id="KN847336">
    <property type="protein sequence ID" value="KIW42658.1"/>
    <property type="molecule type" value="Genomic_DNA"/>
</dbReference>
<keyword evidence="2" id="KW-1185">Reference proteome</keyword>
<name>A0A0D2DI23_9EURO</name>
<protein>
    <submittedName>
        <fullName evidence="1">Uncharacterized protein</fullName>
    </submittedName>
</protein>
<dbReference type="RefSeq" id="XP_016262874.1">
    <property type="nucleotide sequence ID" value="XM_016407270.1"/>
</dbReference>
<organism evidence="1 2">
    <name type="scientific">Exophiala oligosperma</name>
    <dbReference type="NCBI Taxonomy" id="215243"/>
    <lineage>
        <taxon>Eukaryota</taxon>
        <taxon>Fungi</taxon>
        <taxon>Dikarya</taxon>
        <taxon>Ascomycota</taxon>
        <taxon>Pezizomycotina</taxon>
        <taxon>Eurotiomycetes</taxon>
        <taxon>Chaetothyriomycetidae</taxon>
        <taxon>Chaetothyriales</taxon>
        <taxon>Herpotrichiellaceae</taxon>
        <taxon>Exophiala</taxon>
    </lineage>
</organism>
<dbReference type="InterPro" id="IPR011697">
    <property type="entry name" value="Peptidase_C26"/>
</dbReference>
<dbReference type="PANTHER" id="PTHR43235">
    <property type="entry name" value="GLUTAMINE AMIDOTRANSFERASE PB2B2.05-RELATED"/>
    <property type="match status" value="1"/>
</dbReference>
<dbReference type="SUPFAM" id="SSF52317">
    <property type="entry name" value="Class I glutamine amidotransferase-like"/>
    <property type="match status" value="1"/>
</dbReference>
<dbReference type="OrthoDB" id="1724632at2759"/>
<accession>A0A0D2DI23</accession>
<gene>
    <name evidence="1" type="ORF">PV06_06186</name>
</gene>
<evidence type="ECO:0000313" key="2">
    <source>
        <dbReference type="Proteomes" id="UP000053342"/>
    </source>
</evidence>
<dbReference type="PROSITE" id="PS51273">
    <property type="entry name" value="GATASE_TYPE_1"/>
    <property type="match status" value="1"/>
</dbReference>
<sequence length="234" mass="25009">MDKGWKPTVAITVGYMTDPRPYALAVAMAGGVPLVVFPGQKDITLGSEVDSVVLAGGASVHPGRYGQEFDPSIKRSVDEARDRLEFSVLEIARRRNLPVLGICRGLQVINVFFGGTLHQNLAGAKMCIAGAHRPDEARNHLAHTVTPTEGRLKAVLGAHPIRVNSIHRQGVAILGDGLHITARADDGVVEGVETGDGQIVAVQWHPEELVGTHPHADAIFTDLIGRVMSSKQAF</sequence>
<dbReference type="Gene3D" id="3.40.50.880">
    <property type="match status" value="1"/>
</dbReference>
<proteinExistence type="predicted"/>
<dbReference type="STRING" id="215243.A0A0D2DI23"/>
<dbReference type="InterPro" id="IPR044668">
    <property type="entry name" value="PuuD-like"/>
</dbReference>
<dbReference type="Proteomes" id="UP000053342">
    <property type="component" value="Unassembled WGS sequence"/>
</dbReference>
<dbReference type="PANTHER" id="PTHR43235:SF1">
    <property type="entry name" value="GLUTAMINE AMIDOTRANSFERASE PB2B2.05-RELATED"/>
    <property type="match status" value="1"/>
</dbReference>
<dbReference type="Pfam" id="PF07722">
    <property type="entry name" value="Peptidase_C26"/>
    <property type="match status" value="1"/>
</dbReference>
<dbReference type="VEuPathDB" id="FungiDB:PV06_06186"/>
<dbReference type="CDD" id="cd01745">
    <property type="entry name" value="GATase1_2"/>
    <property type="match status" value="1"/>
</dbReference>
<dbReference type="GO" id="GO:0005829">
    <property type="term" value="C:cytosol"/>
    <property type="evidence" value="ECO:0007669"/>
    <property type="project" value="TreeGrafter"/>
</dbReference>
<dbReference type="GeneID" id="27358260"/>
<evidence type="ECO:0000313" key="1">
    <source>
        <dbReference type="EMBL" id="KIW42658.1"/>
    </source>
</evidence>
<dbReference type="GO" id="GO:0016811">
    <property type="term" value="F:hydrolase activity, acting on carbon-nitrogen (but not peptide) bonds, in linear amides"/>
    <property type="evidence" value="ECO:0007669"/>
    <property type="project" value="InterPro"/>
</dbReference>
<reference evidence="1 2" key="1">
    <citation type="submission" date="2015-01" db="EMBL/GenBank/DDBJ databases">
        <title>The Genome Sequence of Exophiala oligosperma CBS72588.</title>
        <authorList>
            <consortium name="The Broad Institute Genomics Platform"/>
            <person name="Cuomo C."/>
            <person name="de Hoog S."/>
            <person name="Gorbushina A."/>
            <person name="Stielow B."/>
            <person name="Teixiera M."/>
            <person name="Abouelleil A."/>
            <person name="Chapman S.B."/>
            <person name="Priest M."/>
            <person name="Young S.K."/>
            <person name="Wortman J."/>
            <person name="Nusbaum C."/>
            <person name="Birren B."/>
        </authorList>
    </citation>
    <scope>NUCLEOTIDE SEQUENCE [LARGE SCALE GENOMIC DNA]</scope>
    <source>
        <strain evidence="1 2">CBS 72588</strain>
    </source>
</reference>
<dbReference type="HOGENOM" id="CLU_030756_2_1_1"/>
<dbReference type="InterPro" id="IPR029062">
    <property type="entry name" value="Class_I_gatase-like"/>
</dbReference>